<feature type="domain" description="NAD(P)-binding" evidence="9">
    <location>
        <begin position="7"/>
        <end position="312"/>
    </location>
</feature>
<evidence type="ECO:0000313" key="12">
    <source>
        <dbReference type="Proteomes" id="UP000471705"/>
    </source>
</evidence>
<dbReference type="Gene3D" id="3.90.25.10">
    <property type="entry name" value="UDP-galactose 4-epimerase, domain 1"/>
    <property type="match status" value="1"/>
</dbReference>
<dbReference type="EMBL" id="LVYU01000098">
    <property type="protein sequence ID" value="KZB00154.1"/>
    <property type="molecule type" value="Genomic_DNA"/>
</dbReference>
<dbReference type="GO" id="GO:0008446">
    <property type="term" value="F:GDP-mannose 4,6-dehydratase activity"/>
    <property type="evidence" value="ECO:0007669"/>
    <property type="project" value="UniProtKB-UniRule"/>
</dbReference>
<evidence type="ECO:0000313" key="11">
    <source>
        <dbReference type="EMBL" id="NEK15996.1"/>
    </source>
</evidence>
<reference evidence="10" key="1">
    <citation type="submission" date="2016-03" db="EMBL/GenBank/DDBJ databases">
        <title>Microsymbionts genomes from the relict species Vavilovia formosa.</title>
        <authorList>
            <person name="Chirak E."/>
            <person name="Kimeklis A."/>
            <person name="Kopat V."/>
            <person name="Andronov E."/>
        </authorList>
    </citation>
    <scope>NUCLEOTIDE SEQUENCE [LARGE SCALE GENOMIC DNA]</scope>
    <source>
        <strain evidence="10">Vaf12</strain>
    </source>
</reference>
<dbReference type="GO" id="GO:0070401">
    <property type="term" value="F:NADP+ binding"/>
    <property type="evidence" value="ECO:0007669"/>
    <property type="project" value="UniProtKB-UniRule"/>
</dbReference>
<dbReference type="Gene3D" id="3.40.50.720">
    <property type="entry name" value="NAD(P)-binding Rossmann-like Domain"/>
    <property type="match status" value="1"/>
</dbReference>
<keyword evidence="8" id="KW-0521">NADP</keyword>
<evidence type="ECO:0000313" key="10">
    <source>
        <dbReference type="EMBL" id="KZB00154.1"/>
    </source>
</evidence>
<dbReference type="GO" id="GO:0042351">
    <property type="term" value="P:'de novo' GDP-L-fucose biosynthetic process"/>
    <property type="evidence" value="ECO:0007669"/>
    <property type="project" value="TreeGrafter"/>
</dbReference>
<dbReference type="InterPro" id="IPR036291">
    <property type="entry name" value="NAD(P)-bd_dom_sf"/>
</dbReference>
<keyword evidence="5" id="KW-0536">Nodulation</keyword>
<dbReference type="RefSeq" id="WP_062942528.1">
    <property type="nucleotide sequence ID" value="NZ_CP171844.1"/>
</dbReference>
<dbReference type="HAMAP" id="MF_00955">
    <property type="entry name" value="GDP_Man_dehydratase"/>
    <property type="match status" value="1"/>
</dbReference>
<dbReference type="InterPro" id="IPR006368">
    <property type="entry name" value="GDP_Man_deHydtase"/>
</dbReference>
<comment type="caution">
    <text evidence="10">The sequence shown here is derived from an EMBL/GenBank/DDBJ whole genome shotgun (WGS) entry which is preliminary data.</text>
</comment>
<proteinExistence type="inferred from homology"/>
<comment type="cofactor">
    <cofactor evidence="2 8">
        <name>NADP(+)</name>
        <dbReference type="ChEBI" id="CHEBI:58349"/>
    </cofactor>
</comment>
<evidence type="ECO:0000256" key="3">
    <source>
        <dbReference type="ARBA" id="ARBA00009263"/>
    </source>
</evidence>
<evidence type="ECO:0000259" key="9">
    <source>
        <dbReference type="Pfam" id="PF16363"/>
    </source>
</evidence>
<dbReference type="AlphaFoldDB" id="A0A154IHW1"/>
<dbReference type="InterPro" id="IPR016040">
    <property type="entry name" value="NAD(P)-bd_dom"/>
</dbReference>
<name>A0A154IHW1_RHILE</name>
<evidence type="ECO:0000256" key="5">
    <source>
        <dbReference type="ARBA" id="ARBA00022458"/>
    </source>
</evidence>
<evidence type="ECO:0000256" key="8">
    <source>
        <dbReference type="HAMAP-Rule" id="MF_00955"/>
    </source>
</evidence>
<reference evidence="11 12" key="2">
    <citation type="submission" date="2019-12" db="EMBL/GenBank/DDBJ databases">
        <title>Rhizobium genotypes associated with high levels of biological nitrogen fixation by grain legumes in a temperate-maritime cropping system.</title>
        <authorList>
            <person name="Maluk M."/>
            <person name="Francesc Ferrando Molina F."/>
            <person name="Lopez Del Egido L."/>
            <person name="Lafos M."/>
            <person name="Langarica-Fuentes A."/>
            <person name="Gebre Yohannes G."/>
            <person name="Young M.W."/>
            <person name="Martin P."/>
            <person name="Gantlett R."/>
            <person name="Kenicer G."/>
            <person name="Hawes C."/>
            <person name="Begg G.S."/>
            <person name="Quilliam R.S."/>
            <person name="Squire G.R."/>
            <person name="Poole P.S."/>
            <person name="Young P.W."/>
            <person name="Iannetta P.M."/>
            <person name="James E.K."/>
        </authorList>
    </citation>
    <scope>NUCLEOTIDE SEQUENCE [LARGE SCALE GENOMIC DNA]</scope>
    <source>
        <strain evidence="11 12">JHI54</strain>
    </source>
</reference>
<dbReference type="PANTHER" id="PTHR43715:SF1">
    <property type="entry name" value="GDP-MANNOSE 4,6 DEHYDRATASE"/>
    <property type="match status" value="1"/>
</dbReference>
<organism evidence="10">
    <name type="scientific">Rhizobium leguminosarum</name>
    <dbReference type="NCBI Taxonomy" id="384"/>
    <lineage>
        <taxon>Bacteria</taxon>
        <taxon>Pseudomonadati</taxon>
        <taxon>Pseudomonadota</taxon>
        <taxon>Alphaproteobacteria</taxon>
        <taxon>Hyphomicrobiales</taxon>
        <taxon>Rhizobiaceae</taxon>
        <taxon>Rhizobium/Agrobacterium group</taxon>
        <taxon>Rhizobium</taxon>
    </lineage>
</organism>
<protein>
    <recommendedName>
        <fullName evidence="4 8">GDP-mannose 4,6-dehydratase</fullName>
        <ecNumber evidence="4 8">4.2.1.47</ecNumber>
    </recommendedName>
    <alternativeName>
        <fullName evidence="8">GDP-D-mannose dehydratase</fullName>
    </alternativeName>
</protein>
<dbReference type="CDD" id="cd05260">
    <property type="entry name" value="GDP_MD_SDR_e"/>
    <property type="match status" value="1"/>
</dbReference>
<dbReference type="GeneID" id="84668459"/>
<dbReference type="FunFam" id="3.40.50.720:FF:000924">
    <property type="entry name" value="GDP-mannose 4,6 dehydratase"/>
    <property type="match status" value="1"/>
</dbReference>
<gene>
    <name evidence="8" type="primary">gmd</name>
    <name evidence="10" type="ORF">A4A59_20505</name>
    <name evidence="11" type="ORF">GR257_14180</name>
</gene>
<evidence type="ECO:0000256" key="1">
    <source>
        <dbReference type="ARBA" id="ARBA00000188"/>
    </source>
</evidence>
<comment type="similarity">
    <text evidence="3 8">Belongs to the NAD(P)-dependent epimerase/dehydratase family. GDP-mannose 4,6-dehydratase subfamily.</text>
</comment>
<accession>A0A154IHW1</accession>
<dbReference type="EC" id="4.2.1.47" evidence="4 8"/>
<dbReference type="EMBL" id="WUFV01000006">
    <property type="protein sequence ID" value="NEK15996.1"/>
    <property type="molecule type" value="Genomic_DNA"/>
</dbReference>
<comment type="function">
    <text evidence="7 8">Catalyzes the conversion of GDP-D-mannose to GDP-4-dehydro-6-deoxy-D-mannose.</text>
</comment>
<dbReference type="Proteomes" id="UP000471705">
    <property type="component" value="Unassembled WGS sequence"/>
</dbReference>
<evidence type="ECO:0000256" key="7">
    <source>
        <dbReference type="ARBA" id="ARBA00059383"/>
    </source>
</evidence>
<dbReference type="SUPFAM" id="SSF51735">
    <property type="entry name" value="NAD(P)-binding Rossmann-fold domains"/>
    <property type="match status" value="1"/>
</dbReference>
<dbReference type="PANTHER" id="PTHR43715">
    <property type="entry name" value="GDP-MANNOSE 4,6-DEHYDRATASE"/>
    <property type="match status" value="1"/>
</dbReference>
<evidence type="ECO:0000256" key="4">
    <source>
        <dbReference type="ARBA" id="ARBA00011989"/>
    </source>
</evidence>
<sequence>MTSKKALICGISGQDGTFLADLLLREGYEVIGTSRDAATASFRNLERLELRDRVQLVSMAPTDFRSVLQTLSRFQPHEIYNLAGQSSVGLSFEQPVETMESIAFGTLHILEAIRFLGLDMRFYNAGSSECFGNTGGHPADENTPFRPRSPYAVAKAAAQWEVANYRDAYGQFACTGILFNHESPLRPERFVTKKIVSTACKIAQGSKQKLKLGNIEITRDWGWAPEYVQAMWLMLQQEIPDDYVIATGRSHSLEEFLDKTFRRLGLEWQEHVETSAEFRRPSDIAEGHANPAKARAQLGWTSTLSLDDIIDRLVSHELSSASP</sequence>
<comment type="catalytic activity">
    <reaction evidence="1 8">
        <text>GDP-alpha-D-mannose = GDP-4-dehydro-alpha-D-rhamnose + H2O</text>
        <dbReference type="Rhea" id="RHEA:23820"/>
        <dbReference type="ChEBI" id="CHEBI:15377"/>
        <dbReference type="ChEBI" id="CHEBI:57527"/>
        <dbReference type="ChEBI" id="CHEBI:57964"/>
        <dbReference type="EC" id="4.2.1.47"/>
    </reaction>
</comment>
<comment type="caution">
    <text evidence="8">Lacks conserved residue(s) required for the propagation of feature annotation.</text>
</comment>
<keyword evidence="6 8" id="KW-0456">Lyase</keyword>
<evidence type="ECO:0000256" key="2">
    <source>
        <dbReference type="ARBA" id="ARBA00001937"/>
    </source>
</evidence>
<evidence type="ECO:0000256" key="6">
    <source>
        <dbReference type="ARBA" id="ARBA00023239"/>
    </source>
</evidence>
<dbReference type="Pfam" id="PF16363">
    <property type="entry name" value="GDP_Man_Dehyd"/>
    <property type="match status" value="1"/>
</dbReference>